<sequence length="554" mass="61274">MDKTIALSSSVYDICKKYPEVKGLMADIGFDEITKPGRLQSVGRFMTIPRGCEYKELALSDIIAAFVEAGFTVLGEDGTVYGASSTPSATKAAAKSVEDSAEAFVETPTQEASASTDEPASASERKALLHSYLDRLDKGESLESVQKDFAAAFAQVSGSEIAEAEQELIAAGTPIERVQKLCDVHATLFEGAVSCVPLSGSPEEKPGHPVHTMREENKKILERIARVRADIAQANAMDEELRDPQLAQKIVDDIEFLAPVSIHYKRKEELLFPHLEKNDISGPSKVMWAKDDEVREALAAARHSSERALLVPAKAFIVRVVTPLTEAVDGMESMVSKEENVLIPLSLETLNARDWTQIASEEKEYGWAFIEQPPTWRATAMDLADAAVRSMEKKRATSADSDATHTTSVEKIKLSTGEFTAAQLDAVLNTIPLDITFVDADDKTSYFSHGDTRAFPRPMSCLGRDVYDCHPPRSQAMVHQVFDDFKSGARDSYEFWIHLHGKFLYIRYFAVRDQDGTYLGALETTQDIAPIQEIEGDNRRGADERREAEEQKKR</sequence>
<feature type="region of interest" description="Disordered" evidence="2">
    <location>
        <begin position="102"/>
        <end position="123"/>
    </location>
</feature>
<dbReference type="PANTHER" id="PTHR39966">
    <property type="entry name" value="BLL2471 PROTEIN-RELATED"/>
    <property type="match status" value="1"/>
</dbReference>
<dbReference type="InterPro" id="IPR035965">
    <property type="entry name" value="PAS-like_dom_sf"/>
</dbReference>
<gene>
    <name evidence="6" type="ORF">SAMN04489746_0564</name>
</gene>
<organism evidence="6 7">
    <name type="scientific">Atopobium minutum</name>
    <dbReference type="NCBI Taxonomy" id="1381"/>
    <lineage>
        <taxon>Bacteria</taxon>
        <taxon>Bacillati</taxon>
        <taxon>Actinomycetota</taxon>
        <taxon>Coriobacteriia</taxon>
        <taxon>Coriobacteriales</taxon>
        <taxon>Atopobiaceae</taxon>
        <taxon>Atopobium</taxon>
    </lineage>
</organism>
<dbReference type="InterPro" id="IPR015077">
    <property type="entry name" value="DUF1858"/>
</dbReference>
<evidence type="ECO:0000313" key="6">
    <source>
        <dbReference type="EMBL" id="SEB54606.1"/>
    </source>
</evidence>
<dbReference type="InterPro" id="IPR007380">
    <property type="entry name" value="DUF438"/>
</dbReference>
<feature type="compositionally biased region" description="Basic and acidic residues" evidence="2">
    <location>
        <begin position="536"/>
        <end position="554"/>
    </location>
</feature>
<dbReference type="GO" id="GO:0005886">
    <property type="term" value="C:plasma membrane"/>
    <property type="evidence" value="ECO:0007669"/>
    <property type="project" value="TreeGrafter"/>
</dbReference>
<reference evidence="6 7" key="1">
    <citation type="submission" date="2016-10" db="EMBL/GenBank/DDBJ databases">
        <authorList>
            <person name="Varghese N."/>
            <person name="Submissions S."/>
        </authorList>
    </citation>
    <scope>NUCLEOTIDE SEQUENCE [LARGE SCALE GENOMIC DNA]</scope>
    <source>
        <strain evidence="6 7">DSM 20586</strain>
    </source>
</reference>
<dbReference type="PANTHER" id="PTHR39966:SF3">
    <property type="entry name" value="DUF438 DOMAIN-CONTAINING PROTEIN"/>
    <property type="match status" value="1"/>
</dbReference>
<dbReference type="Pfam" id="PF13596">
    <property type="entry name" value="PAS_10"/>
    <property type="match status" value="1"/>
</dbReference>
<keyword evidence="1" id="KW-0175">Coiled coil</keyword>
<evidence type="ECO:0000259" key="4">
    <source>
        <dbReference type="Pfam" id="PF04282"/>
    </source>
</evidence>
<dbReference type="EMBL" id="FNSH01000001">
    <property type="protein sequence ID" value="SEB54606.1"/>
    <property type="molecule type" value="Genomic_DNA"/>
</dbReference>
<comment type="caution">
    <text evidence="6">The sequence shown here is derived from an EMBL/GenBank/DDBJ whole genome shotgun (WGS) entry which is preliminary data.</text>
</comment>
<evidence type="ECO:0000313" key="7">
    <source>
        <dbReference type="Proteomes" id="UP000183687"/>
    </source>
</evidence>
<protein>
    <recommendedName>
        <fullName evidence="8">Hemerythrin HHE cation binding domain-containing protein</fullName>
    </recommendedName>
</protein>
<name>A0AB38A5R0_9ACTN</name>
<evidence type="ECO:0000259" key="5">
    <source>
        <dbReference type="Pfam" id="PF08984"/>
    </source>
</evidence>
<dbReference type="SUPFAM" id="SSF55785">
    <property type="entry name" value="PYP-like sensor domain (PAS domain)"/>
    <property type="match status" value="1"/>
</dbReference>
<feature type="domain" description="Hemerythrin-like" evidence="3">
    <location>
        <begin position="208"/>
        <end position="345"/>
    </location>
</feature>
<feature type="domain" description="DUF1858" evidence="5">
    <location>
        <begin position="5"/>
        <end position="62"/>
    </location>
</feature>
<dbReference type="Pfam" id="PF01814">
    <property type="entry name" value="Hemerythrin"/>
    <property type="match status" value="1"/>
</dbReference>
<dbReference type="SUPFAM" id="SSF140683">
    <property type="entry name" value="SP0561-like"/>
    <property type="match status" value="1"/>
</dbReference>
<evidence type="ECO:0000259" key="3">
    <source>
        <dbReference type="Pfam" id="PF01814"/>
    </source>
</evidence>
<feature type="domain" description="DUF438" evidence="4">
    <location>
        <begin position="129"/>
        <end position="194"/>
    </location>
</feature>
<proteinExistence type="predicted"/>
<dbReference type="RefSeq" id="WP_057002064.1">
    <property type="nucleotide sequence ID" value="NZ_FNSH01000001.1"/>
</dbReference>
<dbReference type="InterPro" id="IPR012312">
    <property type="entry name" value="Hemerythrin-like"/>
</dbReference>
<accession>A0AB38A5R0</accession>
<feature type="compositionally biased region" description="Polar residues" evidence="2">
    <location>
        <begin position="107"/>
        <end position="118"/>
    </location>
</feature>
<dbReference type="Gene3D" id="3.30.450.20">
    <property type="entry name" value="PAS domain"/>
    <property type="match status" value="1"/>
</dbReference>
<dbReference type="Gene3D" id="1.10.3910.10">
    <property type="entry name" value="SP0561-like"/>
    <property type="match status" value="1"/>
</dbReference>
<dbReference type="InterPro" id="IPR038062">
    <property type="entry name" value="ScdA-like_N_sf"/>
</dbReference>
<dbReference type="Pfam" id="PF04282">
    <property type="entry name" value="DUF438"/>
    <property type="match status" value="1"/>
</dbReference>
<evidence type="ECO:0000256" key="2">
    <source>
        <dbReference type="SAM" id="MobiDB-lite"/>
    </source>
</evidence>
<evidence type="ECO:0000256" key="1">
    <source>
        <dbReference type="SAM" id="Coils"/>
    </source>
</evidence>
<dbReference type="Proteomes" id="UP000183687">
    <property type="component" value="Unassembled WGS sequence"/>
</dbReference>
<feature type="region of interest" description="Disordered" evidence="2">
    <location>
        <begin position="531"/>
        <end position="554"/>
    </location>
</feature>
<evidence type="ECO:0008006" key="8">
    <source>
        <dbReference type="Google" id="ProtNLM"/>
    </source>
</evidence>
<feature type="coiled-coil region" evidence="1">
    <location>
        <begin position="210"/>
        <end position="237"/>
    </location>
</feature>
<dbReference type="Gene3D" id="1.20.120.520">
    <property type="entry name" value="nmb1532 protein domain like"/>
    <property type="match status" value="1"/>
</dbReference>
<dbReference type="Pfam" id="PF08984">
    <property type="entry name" value="DUF1858"/>
    <property type="match status" value="1"/>
</dbReference>
<dbReference type="AlphaFoldDB" id="A0AB38A5R0"/>